<name>A0A9J5X1B2_SOLCO</name>
<dbReference type="GO" id="GO:0016787">
    <property type="term" value="F:hydrolase activity"/>
    <property type="evidence" value="ECO:0007669"/>
    <property type="project" value="InterPro"/>
</dbReference>
<evidence type="ECO:0000313" key="3">
    <source>
        <dbReference type="EMBL" id="KAG5581891.1"/>
    </source>
</evidence>
<evidence type="ECO:0000256" key="1">
    <source>
        <dbReference type="ARBA" id="ARBA00010515"/>
    </source>
</evidence>
<dbReference type="EMBL" id="JACXVP010000010">
    <property type="protein sequence ID" value="KAG5581891.1"/>
    <property type="molecule type" value="Genomic_DNA"/>
</dbReference>
<protein>
    <recommendedName>
        <fullName evidence="2">Alpha/beta hydrolase fold-3 domain-containing protein</fullName>
    </recommendedName>
</protein>
<accession>A0A9J5X1B2</accession>
<dbReference type="InterPro" id="IPR050466">
    <property type="entry name" value="Carboxylest/Gibb_receptor"/>
</dbReference>
<dbReference type="Proteomes" id="UP000824120">
    <property type="component" value="Chromosome 10"/>
</dbReference>
<dbReference type="SUPFAM" id="SSF53474">
    <property type="entry name" value="alpha/beta-Hydrolases"/>
    <property type="match status" value="1"/>
</dbReference>
<comment type="similarity">
    <text evidence="1">Belongs to the 'GDXG' lipolytic enzyme family.</text>
</comment>
<sequence>MKSMRDNNKDFDFVTESPFSQLSPLSRVEESPNHDVLTPREVWISFNENLAGNELVIGLVAIQPFFGGEERTESELKLVEVDALISVRRTDWMWNAFLPPGEGMDPTMVVVGGFDPLKDWQKRYYEWLKRSGKDVHFSEYPTMVHAFYIFPEVPEATQLILEVKDFVNKQC</sequence>
<comment type="caution">
    <text evidence="3">The sequence shown here is derived from an EMBL/GenBank/DDBJ whole genome shotgun (WGS) entry which is preliminary data.</text>
</comment>
<evidence type="ECO:0000313" key="4">
    <source>
        <dbReference type="Proteomes" id="UP000824120"/>
    </source>
</evidence>
<dbReference type="PANTHER" id="PTHR23024">
    <property type="entry name" value="ARYLACETAMIDE DEACETYLASE"/>
    <property type="match status" value="1"/>
</dbReference>
<organism evidence="3 4">
    <name type="scientific">Solanum commersonii</name>
    <name type="common">Commerson's wild potato</name>
    <name type="synonym">Commerson's nightshade</name>
    <dbReference type="NCBI Taxonomy" id="4109"/>
    <lineage>
        <taxon>Eukaryota</taxon>
        <taxon>Viridiplantae</taxon>
        <taxon>Streptophyta</taxon>
        <taxon>Embryophyta</taxon>
        <taxon>Tracheophyta</taxon>
        <taxon>Spermatophyta</taxon>
        <taxon>Magnoliopsida</taxon>
        <taxon>eudicotyledons</taxon>
        <taxon>Gunneridae</taxon>
        <taxon>Pentapetalae</taxon>
        <taxon>asterids</taxon>
        <taxon>lamiids</taxon>
        <taxon>Solanales</taxon>
        <taxon>Solanaceae</taxon>
        <taxon>Solanoideae</taxon>
        <taxon>Solaneae</taxon>
        <taxon>Solanum</taxon>
    </lineage>
</organism>
<gene>
    <name evidence="3" type="ORF">H5410_052518</name>
</gene>
<dbReference type="PANTHER" id="PTHR23024:SF24">
    <property type="entry name" value="ALPHA_BETA HYDROLASE FOLD-3 DOMAIN-CONTAINING PROTEIN"/>
    <property type="match status" value="1"/>
</dbReference>
<dbReference type="OrthoDB" id="408631at2759"/>
<dbReference type="AlphaFoldDB" id="A0A9J5X1B2"/>
<keyword evidence="4" id="KW-1185">Reference proteome</keyword>
<dbReference type="Pfam" id="PF07859">
    <property type="entry name" value="Abhydrolase_3"/>
    <property type="match status" value="1"/>
</dbReference>
<dbReference type="Gene3D" id="3.40.50.1820">
    <property type="entry name" value="alpha/beta hydrolase"/>
    <property type="match status" value="1"/>
</dbReference>
<evidence type="ECO:0000259" key="2">
    <source>
        <dbReference type="Pfam" id="PF07859"/>
    </source>
</evidence>
<dbReference type="InterPro" id="IPR029058">
    <property type="entry name" value="AB_hydrolase_fold"/>
</dbReference>
<dbReference type="InterPro" id="IPR013094">
    <property type="entry name" value="AB_hydrolase_3"/>
</dbReference>
<feature type="domain" description="Alpha/beta hydrolase fold-3" evidence="2">
    <location>
        <begin position="56"/>
        <end position="148"/>
    </location>
</feature>
<proteinExistence type="inferred from homology"/>
<reference evidence="3 4" key="1">
    <citation type="submission" date="2020-09" db="EMBL/GenBank/DDBJ databases">
        <title>De no assembly of potato wild relative species, Solanum commersonii.</title>
        <authorList>
            <person name="Cho K."/>
        </authorList>
    </citation>
    <scope>NUCLEOTIDE SEQUENCE [LARGE SCALE GENOMIC DNA]</scope>
    <source>
        <strain evidence="3">LZ3.2</strain>
        <tissue evidence="3">Leaf</tissue>
    </source>
</reference>